<feature type="compositionally biased region" description="Polar residues" evidence="3">
    <location>
        <begin position="1149"/>
        <end position="1166"/>
    </location>
</feature>
<dbReference type="InterPro" id="IPR056553">
    <property type="entry name" value="KH_Mug60-KHD4"/>
</dbReference>
<gene>
    <name evidence="6" type="ORF">EYC80_003241</name>
</gene>
<dbReference type="Proteomes" id="UP000326757">
    <property type="component" value="Unassembled WGS sequence"/>
</dbReference>
<sequence>MTVRDSRESGSERERGREKEDKKKSKIDRQKEGKKGRKKERKEKEERERSILLHALAYLTRYDSTVLRHHQLDIGLKDNDRLTTVGFIFVLLQRLLPTLYLTGYNPIQSNPIQQDKIRWWSGSIQLPSLLIKSSRSPVYSLTLSLVPQIILFGLLPFDLLRPSTTQPPILCGRVCQQPLLKAHKIRMNKLSNLGRDMRHWSGPGFGMSRQNQINGMSSMPPHTKPTPTPILAPTPADSTIHYSFNIPFASDLAGPNTEDILYATANAVLRWTHPEDAPDDIPVWKLPVHNSNIEILSKLCADITNGPLPIAADVAVTTPKRPGASPAQVTTVTLSGSPELVHKSRETILNDTPIALRCSVIDVDGDLILDAAKTGLKTSVIEHLDNVAAFCGVDIFLLGPKFTSSLTDGLSSNGEAGRDQRWRVAVYGDMESAEHGKTRILIYIDKLLGRIVDGAILELSLHTVICGRSRKNIKMIESATNTAIYFPPPFSQVYKYCPKGAQRRNPEEIFITGDRPENIAAAKARIHEIVRMTRLFMKDAHVSAAKIDSILLTRTDKVRKIMETNGTFIQFPALASQRSMIRIQGLEGLHVERTCRELMLMSVQFYSASWWIQQPPNQAPLQPAPHAIRAMLVDICSYSSADVTYDKLQWTITGSDEAVKDALTIISNIALNKRGCAYQIRVKLELANEHKEFVSGKKNGKINKIMGQSNVQIIFDGFNEYNFNIDVCGNNYDQMVTGLSLVEQEMPAQISFHVPDQYHKRIIGIGGQHIQRIMKKHSVFVKFSNVMDRGGPNREDDDIKADNVICRTPARNAHNLELVKSEILDMVDRVDSEFTSQTVNVDRLYHRQLLTRLAQIEELEKKWNCKVTFPSTEQASDDVTISGPEWQVPHCVDEFLGMVPDSHELVLARTPELMKFLSSKTFKTELAPKLKAQYVVEVQVDEESTERTEDDGPTIILLWTFTRNNAGGVRDAIDFLFSNVASAGIEVTTVKGTIPRPKSDSFEESLPYFDSKLLQHAPAPMATDSPIKPSFGDDVARERSNIFDKLRKPGSMSSISSFLNGRKNSSQSPASSFFRNGSRNASRTSLVSIESTRSFNADRNPWNDSGVNLPDDDTTPWPTRQFGSGSGSSHDNKHTNGHPGDATPRHSMRASTDSGRPSTSNSTNSGYPGPIGPPLRRLRHTQWLDIYPGAQYPKYQFFYAALVVFHLSLFQFDFSFISGPFCCLFLFAFIVLQLFSRSKRKVCGRSQRRTEDKTFRRSFLRA</sequence>
<dbReference type="PANTHER" id="PTHR10627:SF76">
    <property type="entry name" value="KH DOMAIN-CONTAINING PROTEIN YLL032C"/>
    <property type="match status" value="1"/>
</dbReference>
<protein>
    <recommendedName>
        <fullName evidence="5">K Homology domain-containing protein</fullName>
    </recommendedName>
</protein>
<feature type="compositionally biased region" description="Polar residues" evidence="3">
    <location>
        <begin position="1116"/>
        <end position="1129"/>
    </location>
</feature>
<dbReference type="SMART" id="SM00322">
    <property type="entry name" value="KH"/>
    <property type="match status" value="4"/>
</dbReference>
<keyword evidence="4" id="KW-1133">Transmembrane helix</keyword>
<dbReference type="InterPro" id="IPR004087">
    <property type="entry name" value="KH_dom"/>
</dbReference>
<evidence type="ECO:0000313" key="6">
    <source>
        <dbReference type="EMBL" id="KAB8301364.1"/>
    </source>
</evidence>
<reference evidence="6 7" key="1">
    <citation type="submission" date="2019-06" db="EMBL/GenBank/DDBJ databases">
        <title>Genome Sequence of the Brown Rot Fungal Pathogen Monilinia laxa.</title>
        <authorList>
            <person name="De Miccolis Angelini R.M."/>
            <person name="Landi L."/>
            <person name="Abate D."/>
            <person name="Pollastro S."/>
            <person name="Romanazzi G."/>
            <person name="Faretra F."/>
        </authorList>
    </citation>
    <scope>NUCLEOTIDE SEQUENCE [LARGE SCALE GENOMIC DNA]</scope>
    <source>
        <strain evidence="6 7">Mlax316</strain>
    </source>
</reference>
<proteinExistence type="predicted"/>
<dbReference type="SUPFAM" id="SSF54791">
    <property type="entry name" value="Eukaryotic type KH-domain (KH-domain type I)"/>
    <property type="match status" value="3"/>
</dbReference>
<evidence type="ECO:0000256" key="2">
    <source>
        <dbReference type="PROSITE-ProRule" id="PRU00117"/>
    </source>
</evidence>
<dbReference type="AlphaFoldDB" id="A0A5N6KDB7"/>
<dbReference type="Gene3D" id="3.30.1370.10">
    <property type="entry name" value="K Homology domain, type 1"/>
    <property type="match status" value="3"/>
</dbReference>
<dbReference type="Pfam" id="PF00013">
    <property type="entry name" value="KH_1"/>
    <property type="match status" value="2"/>
</dbReference>
<dbReference type="PROSITE" id="PS50084">
    <property type="entry name" value="KH_TYPE_1"/>
    <property type="match status" value="1"/>
</dbReference>
<evidence type="ECO:0000256" key="4">
    <source>
        <dbReference type="SAM" id="Phobius"/>
    </source>
</evidence>
<feature type="domain" description="K Homology" evidence="5">
    <location>
        <begin position="453"/>
        <end position="531"/>
    </location>
</feature>
<feature type="compositionally biased region" description="Basic and acidic residues" evidence="3">
    <location>
        <begin position="1"/>
        <end position="33"/>
    </location>
</feature>
<feature type="domain" description="K Homology" evidence="5">
    <location>
        <begin position="678"/>
        <end position="737"/>
    </location>
</feature>
<dbReference type="InterPro" id="IPR036612">
    <property type="entry name" value="KH_dom_type_1_sf"/>
</dbReference>
<dbReference type="EMBL" id="VIGI01000004">
    <property type="protein sequence ID" value="KAB8301364.1"/>
    <property type="molecule type" value="Genomic_DNA"/>
</dbReference>
<keyword evidence="4" id="KW-0812">Transmembrane</keyword>
<keyword evidence="4" id="KW-0472">Membrane</keyword>
<evidence type="ECO:0000256" key="1">
    <source>
        <dbReference type="ARBA" id="ARBA00022737"/>
    </source>
</evidence>
<evidence type="ECO:0000256" key="3">
    <source>
        <dbReference type="SAM" id="MobiDB-lite"/>
    </source>
</evidence>
<feature type="domain" description="K Homology" evidence="5">
    <location>
        <begin position="833"/>
        <end position="900"/>
    </location>
</feature>
<feature type="domain" description="K Homology" evidence="5">
    <location>
        <begin position="746"/>
        <end position="828"/>
    </location>
</feature>
<feature type="compositionally biased region" description="Polar residues" evidence="3">
    <location>
        <begin position="1054"/>
        <end position="1106"/>
    </location>
</feature>
<dbReference type="GO" id="GO:0003729">
    <property type="term" value="F:mRNA binding"/>
    <property type="evidence" value="ECO:0007669"/>
    <property type="project" value="TreeGrafter"/>
</dbReference>
<dbReference type="OrthoDB" id="271862at2759"/>
<accession>A0A5N6KDB7</accession>
<keyword evidence="7" id="KW-1185">Reference proteome</keyword>
<dbReference type="GO" id="GO:0005737">
    <property type="term" value="C:cytoplasm"/>
    <property type="evidence" value="ECO:0007669"/>
    <property type="project" value="TreeGrafter"/>
</dbReference>
<evidence type="ECO:0000313" key="7">
    <source>
        <dbReference type="Proteomes" id="UP000326757"/>
    </source>
</evidence>
<dbReference type="CDD" id="cd22453">
    <property type="entry name" value="KH-I_MUG60_like"/>
    <property type="match status" value="1"/>
</dbReference>
<dbReference type="Pfam" id="PF24563">
    <property type="entry name" value="KH_Mug60-KHD4"/>
    <property type="match status" value="1"/>
</dbReference>
<organism evidence="6 7">
    <name type="scientific">Monilinia laxa</name>
    <name type="common">Brown rot fungus</name>
    <name type="synonym">Sclerotinia laxa</name>
    <dbReference type="NCBI Taxonomy" id="61186"/>
    <lineage>
        <taxon>Eukaryota</taxon>
        <taxon>Fungi</taxon>
        <taxon>Dikarya</taxon>
        <taxon>Ascomycota</taxon>
        <taxon>Pezizomycotina</taxon>
        <taxon>Leotiomycetes</taxon>
        <taxon>Helotiales</taxon>
        <taxon>Sclerotiniaceae</taxon>
        <taxon>Monilinia</taxon>
    </lineage>
</organism>
<evidence type="ECO:0000259" key="5">
    <source>
        <dbReference type="SMART" id="SM00322"/>
    </source>
</evidence>
<feature type="region of interest" description="Disordered" evidence="3">
    <location>
        <begin position="1"/>
        <end position="44"/>
    </location>
</feature>
<dbReference type="InterPro" id="IPR004088">
    <property type="entry name" value="KH_dom_type_1"/>
</dbReference>
<comment type="caution">
    <text evidence="6">The sequence shown here is derived from an EMBL/GenBank/DDBJ whole genome shotgun (WGS) entry which is preliminary data.</text>
</comment>
<feature type="transmembrane region" description="Helical" evidence="4">
    <location>
        <begin position="1214"/>
        <end position="1235"/>
    </location>
</feature>
<name>A0A5N6KDB7_MONLA</name>
<keyword evidence="1" id="KW-0677">Repeat</keyword>
<dbReference type="PANTHER" id="PTHR10627">
    <property type="entry name" value="SCP160"/>
    <property type="match status" value="1"/>
</dbReference>
<feature type="region of interest" description="Disordered" evidence="3">
    <location>
        <begin position="1054"/>
        <end position="1172"/>
    </location>
</feature>
<keyword evidence="2" id="KW-0694">RNA-binding</keyword>